<feature type="transmembrane region" description="Helical" evidence="9">
    <location>
        <begin position="113"/>
        <end position="133"/>
    </location>
</feature>
<dbReference type="InterPro" id="IPR058533">
    <property type="entry name" value="Cation_efflux_TM"/>
</dbReference>
<feature type="transmembrane region" description="Helical" evidence="9">
    <location>
        <begin position="12"/>
        <end position="35"/>
    </location>
</feature>
<dbReference type="SUPFAM" id="SSF160240">
    <property type="entry name" value="Cation efflux protein cytoplasmic domain-like"/>
    <property type="match status" value="1"/>
</dbReference>
<reference evidence="12 13" key="1">
    <citation type="submission" date="2017-11" db="EMBL/GenBank/DDBJ databases">
        <title>Isolation and Characterization of Methanogenic Archaea from Saline Meromictic Lake at Siberia.</title>
        <authorList>
            <person name="Shen Y."/>
            <person name="Huang H.-H."/>
            <person name="Lai M.-C."/>
            <person name="Chen S.-C."/>
        </authorList>
    </citation>
    <scope>NUCLEOTIDE SEQUENCE [LARGE SCALE GENOMIC DNA]</scope>
    <source>
        <strain evidence="12 13">SY-01</strain>
    </source>
</reference>
<comment type="similarity">
    <text evidence="2">Belongs to the cation diffusion facilitator (CDF) transporter (TC 2.A.4) family. SLC30A subfamily.</text>
</comment>
<evidence type="ECO:0000256" key="6">
    <source>
        <dbReference type="ARBA" id="ARBA00023065"/>
    </source>
</evidence>
<evidence type="ECO:0000256" key="2">
    <source>
        <dbReference type="ARBA" id="ARBA00008873"/>
    </source>
</evidence>
<keyword evidence="13" id="KW-1185">Reference proteome</keyword>
<evidence type="ECO:0000256" key="5">
    <source>
        <dbReference type="ARBA" id="ARBA00022989"/>
    </source>
</evidence>
<dbReference type="Pfam" id="PF01545">
    <property type="entry name" value="Cation_efflux"/>
    <property type="match status" value="1"/>
</dbReference>
<feature type="transmembrane region" description="Helical" evidence="9">
    <location>
        <begin position="172"/>
        <end position="193"/>
    </location>
</feature>
<evidence type="ECO:0000256" key="3">
    <source>
        <dbReference type="ARBA" id="ARBA00022448"/>
    </source>
</evidence>
<protein>
    <submittedName>
        <fullName evidence="12">Cation transporter</fullName>
    </submittedName>
</protein>
<dbReference type="Gene3D" id="1.20.1510.10">
    <property type="entry name" value="Cation efflux protein transmembrane domain"/>
    <property type="match status" value="1"/>
</dbReference>
<dbReference type="RefSeq" id="WP_135389060.1">
    <property type="nucleotide sequence ID" value="NZ_PGGK01000003.1"/>
</dbReference>
<dbReference type="PANTHER" id="PTHR11562:SF17">
    <property type="entry name" value="RE54080P-RELATED"/>
    <property type="match status" value="1"/>
</dbReference>
<evidence type="ECO:0000256" key="7">
    <source>
        <dbReference type="ARBA" id="ARBA00023136"/>
    </source>
</evidence>
<name>A0A4E0PYS2_9EURY</name>
<organism evidence="12 13">
    <name type="scientific">Methanolobus halotolerans</name>
    <dbReference type="NCBI Taxonomy" id="2052935"/>
    <lineage>
        <taxon>Archaea</taxon>
        <taxon>Methanobacteriati</taxon>
        <taxon>Methanobacteriota</taxon>
        <taxon>Stenosarchaea group</taxon>
        <taxon>Methanomicrobia</taxon>
        <taxon>Methanosarcinales</taxon>
        <taxon>Methanosarcinaceae</taxon>
        <taxon>Methanolobus</taxon>
    </lineage>
</organism>
<dbReference type="PANTHER" id="PTHR11562">
    <property type="entry name" value="CATION EFFLUX PROTEIN/ ZINC TRANSPORTER"/>
    <property type="match status" value="1"/>
</dbReference>
<feature type="domain" description="Cation efflux protein cytoplasmic" evidence="11">
    <location>
        <begin position="205"/>
        <end position="266"/>
    </location>
</feature>
<comment type="subcellular location">
    <subcellularLocation>
        <location evidence="1">Membrane</location>
        <topology evidence="1">Multi-pass membrane protein</topology>
    </subcellularLocation>
</comment>
<keyword evidence="5 9" id="KW-1133">Transmembrane helix</keyword>
<proteinExistence type="inferred from homology"/>
<dbReference type="Proteomes" id="UP000297295">
    <property type="component" value="Unassembled WGS sequence"/>
</dbReference>
<keyword evidence="4 9" id="KW-0812">Transmembrane</keyword>
<feature type="domain" description="Cation efflux protein transmembrane" evidence="10">
    <location>
        <begin position="11"/>
        <end position="201"/>
    </location>
</feature>
<comment type="caution">
    <text evidence="12">The sequence shown here is derived from an EMBL/GenBank/DDBJ whole genome shotgun (WGS) entry which is preliminary data.</text>
</comment>
<evidence type="ECO:0000313" key="12">
    <source>
        <dbReference type="EMBL" id="TGC10680.1"/>
    </source>
</evidence>
<evidence type="ECO:0000259" key="10">
    <source>
        <dbReference type="Pfam" id="PF01545"/>
    </source>
</evidence>
<dbReference type="GO" id="GO:0005385">
    <property type="term" value="F:zinc ion transmembrane transporter activity"/>
    <property type="evidence" value="ECO:0007669"/>
    <property type="project" value="TreeGrafter"/>
</dbReference>
<feature type="transmembrane region" description="Helical" evidence="9">
    <location>
        <begin position="79"/>
        <end position="98"/>
    </location>
</feature>
<dbReference type="InterPro" id="IPR002524">
    <property type="entry name" value="Cation_efflux"/>
</dbReference>
<dbReference type="InterPro" id="IPR036837">
    <property type="entry name" value="Cation_efflux_CTD_sf"/>
</dbReference>
<dbReference type="InterPro" id="IPR027470">
    <property type="entry name" value="Cation_efflux_CTD"/>
</dbReference>
<dbReference type="OrthoDB" id="269083at2157"/>
<dbReference type="NCBIfam" id="TIGR01297">
    <property type="entry name" value="CDF"/>
    <property type="match status" value="1"/>
</dbReference>
<dbReference type="SUPFAM" id="SSF161111">
    <property type="entry name" value="Cation efflux protein transmembrane domain-like"/>
    <property type="match status" value="1"/>
</dbReference>
<gene>
    <name evidence="12" type="ORF">CUN85_04175</name>
</gene>
<dbReference type="InterPro" id="IPR027469">
    <property type="entry name" value="Cation_efflux_TMD_sf"/>
</dbReference>
<dbReference type="InterPro" id="IPR050681">
    <property type="entry name" value="CDF/SLC30A"/>
</dbReference>
<dbReference type="AlphaFoldDB" id="A0A4E0PYS2"/>
<sequence>MVKSVDVQRALKVAIFLTSIFFILEVIGGILSGSLALLGDAGHMLRDIFSLVVSLGAIKISRNLEPTITRTFGYHRVEIFAALINGFLLIGVSLWIIIEAYQRFLTPEPVESTIMLIVALVGLSVNVYVTLMLHGSHDLNVQSAFMHVLTDTLSSVAVIFASVWIYLTGQVIVDPILSVVIALFIMLTAVPIIRESLRILLEFVPKDLKLEDVISDIENTEGVEGVHHVHFWSLSSQVNALNAHIFTLEQDMAEVEKLKRTLKKKLAKYRVKHATLEFEFEECSVKDYTCHVGDLNQKR</sequence>
<dbReference type="GO" id="GO:0005886">
    <property type="term" value="C:plasma membrane"/>
    <property type="evidence" value="ECO:0007669"/>
    <property type="project" value="TreeGrafter"/>
</dbReference>
<keyword evidence="6" id="KW-0406">Ion transport</keyword>
<evidence type="ECO:0000256" key="4">
    <source>
        <dbReference type="ARBA" id="ARBA00022692"/>
    </source>
</evidence>
<evidence type="ECO:0000313" key="13">
    <source>
        <dbReference type="Proteomes" id="UP000297295"/>
    </source>
</evidence>
<keyword evidence="3" id="KW-0813">Transport</keyword>
<feature type="transmembrane region" description="Helical" evidence="9">
    <location>
        <begin position="145"/>
        <end position="166"/>
    </location>
</feature>
<keyword evidence="8" id="KW-0175">Coiled coil</keyword>
<evidence type="ECO:0000256" key="1">
    <source>
        <dbReference type="ARBA" id="ARBA00004141"/>
    </source>
</evidence>
<keyword evidence="7 9" id="KW-0472">Membrane</keyword>
<dbReference type="EMBL" id="PGGK01000003">
    <property type="protein sequence ID" value="TGC10680.1"/>
    <property type="molecule type" value="Genomic_DNA"/>
</dbReference>
<dbReference type="Pfam" id="PF16916">
    <property type="entry name" value="ZT_dimer"/>
    <property type="match status" value="1"/>
</dbReference>
<accession>A0A4E0PYS2</accession>
<feature type="coiled-coil region" evidence="8">
    <location>
        <begin position="245"/>
        <end position="272"/>
    </location>
</feature>
<evidence type="ECO:0000256" key="8">
    <source>
        <dbReference type="SAM" id="Coils"/>
    </source>
</evidence>
<evidence type="ECO:0000259" key="11">
    <source>
        <dbReference type="Pfam" id="PF16916"/>
    </source>
</evidence>
<evidence type="ECO:0000256" key="9">
    <source>
        <dbReference type="SAM" id="Phobius"/>
    </source>
</evidence>